<keyword evidence="4" id="KW-1185">Reference proteome</keyword>
<name>A0AAF0R923_SOLVR</name>
<evidence type="ECO:0000313" key="3">
    <source>
        <dbReference type="EMBL" id="WMV36243.1"/>
    </source>
</evidence>
<proteinExistence type="inferred from homology"/>
<dbReference type="EMBL" id="CP133617">
    <property type="protein sequence ID" value="WMV36243.1"/>
    <property type="molecule type" value="Genomic_DNA"/>
</dbReference>
<accession>A0AAF0R923</accession>
<dbReference type="Pfam" id="PF11250">
    <property type="entry name" value="FAF"/>
    <property type="match status" value="1"/>
</dbReference>
<dbReference type="PANTHER" id="PTHR33155">
    <property type="entry name" value="FANTASTIC FOUR-LIKE PROTEIN (DUF3049)"/>
    <property type="match status" value="1"/>
</dbReference>
<evidence type="ECO:0000313" key="4">
    <source>
        <dbReference type="Proteomes" id="UP001234989"/>
    </source>
</evidence>
<organism evidence="3 4">
    <name type="scientific">Solanum verrucosum</name>
    <dbReference type="NCBI Taxonomy" id="315347"/>
    <lineage>
        <taxon>Eukaryota</taxon>
        <taxon>Viridiplantae</taxon>
        <taxon>Streptophyta</taxon>
        <taxon>Embryophyta</taxon>
        <taxon>Tracheophyta</taxon>
        <taxon>Spermatophyta</taxon>
        <taxon>Magnoliopsida</taxon>
        <taxon>eudicotyledons</taxon>
        <taxon>Gunneridae</taxon>
        <taxon>Pentapetalae</taxon>
        <taxon>asterids</taxon>
        <taxon>lamiids</taxon>
        <taxon>Solanales</taxon>
        <taxon>Solanaceae</taxon>
        <taxon>Solanoideae</taxon>
        <taxon>Solaneae</taxon>
        <taxon>Solanum</taxon>
    </lineage>
</organism>
<dbReference type="AlphaFoldDB" id="A0AAF0R923"/>
<protein>
    <recommendedName>
        <fullName evidence="2">FAF domain-containing protein</fullName>
    </recommendedName>
</protein>
<gene>
    <name evidence="3" type="ORF">MTR67_029628</name>
</gene>
<dbReference type="InterPro" id="IPR021410">
    <property type="entry name" value="FAF"/>
</dbReference>
<evidence type="ECO:0000256" key="1">
    <source>
        <dbReference type="ARBA" id="ARBA00008690"/>
    </source>
</evidence>
<feature type="domain" description="FAF" evidence="2">
    <location>
        <begin position="133"/>
        <end position="182"/>
    </location>
</feature>
<dbReference type="Proteomes" id="UP001234989">
    <property type="component" value="Chromosome 6"/>
</dbReference>
<reference evidence="3" key="1">
    <citation type="submission" date="2023-08" db="EMBL/GenBank/DDBJ databases">
        <title>A de novo genome assembly of Solanum verrucosum Schlechtendal, a Mexican diploid species geographically isolated from the other diploid A-genome species in potato relatives.</title>
        <authorList>
            <person name="Hosaka K."/>
        </authorList>
    </citation>
    <scope>NUCLEOTIDE SEQUENCE</scope>
    <source>
        <tissue evidence="3">Young leaves</tissue>
    </source>
</reference>
<dbReference type="InterPro" id="IPR046431">
    <property type="entry name" value="FAF_dom"/>
</dbReference>
<comment type="similarity">
    <text evidence="1">Belongs to the fantastic four family.</text>
</comment>
<evidence type="ECO:0000259" key="2">
    <source>
        <dbReference type="Pfam" id="PF11250"/>
    </source>
</evidence>
<dbReference type="PANTHER" id="PTHR33155:SF69">
    <property type="entry name" value="PROTEIN FANTASTIC FOUR 2-LIKE"/>
    <property type="match status" value="1"/>
</dbReference>
<sequence>MGSSSTVQSCMEAVVKALCKKGEESDDLNELQKKGNNNIIGDGWSLIQHDLCNPKKDDYEKQVVYVHPLVKRLSNTLSIKSLEMCTESLGSETGSDISETIEEISSENNYYSRPSKCGGKKHTTNKTLVVAHFPPPLTSINNGLQLRSHREGDRLILKATTITAPKSCFKAERLEGRLTLSFWNNVVDESDSRKLLGENGYITPRKCNSGIKGIPTWEPFWVSIS</sequence>